<dbReference type="SUPFAM" id="SSF46689">
    <property type="entry name" value="Homeodomain-like"/>
    <property type="match status" value="1"/>
</dbReference>
<accession>A0ABP9HZK9</accession>
<keyword evidence="7" id="KW-1185">Reference proteome</keyword>
<dbReference type="Gene3D" id="1.10.357.10">
    <property type="entry name" value="Tetracycline Repressor, domain 2"/>
    <property type="match status" value="1"/>
</dbReference>
<comment type="caution">
    <text evidence="6">The sequence shown here is derived from an EMBL/GenBank/DDBJ whole genome shotgun (WGS) entry which is preliminary data.</text>
</comment>
<keyword evidence="1" id="KW-0805">Transcription regulation</keyword>
<dbReference type="PANTHER" id="PTHR30055">
    <property type="entry name" value="HTH-TYPE TRANSCRIPTIONAL REGULATOR RUTR"/>
    <property type="match status" value="1"/>
</dbReference>
<keyword evidence="3" id="KW-0804">Transcription</keyword>
<dbReference type="InterPro" id="IPR050109">
    <property type="entry name" value="HTH-type_TetR-like_transc_reg"/>
</dbReference>
<evidence type="ECO:0000313" key="6">
    <source>
        <dbReference type="EMBL" id="GAA4982677.1"/>
    </source>
</evidence>
<dbReference type="PROSITE" id="PS50977">
    <property type="entry name" value="HTH_TETR_2"/>
    <property type="match status" value="1"/>
</dbReference>
<protein>
    <submittedName>
        <fullName evidence="6">TetR/AcrR family transcriptional regulator</fullName>
    </submittedName>
</protein>
<sequence length="204" mass="21791">MHPHASSLRAEANRRHILDVALAELLRSPDASINQIALAAGLSRRTVYGHFPSRDALIAAIIGGAIEAVEQAHTAGREGVTDPAEALARSLLAVWEVVDRYRLLLSLAQQSLTMEGIRDRLGAVHGAGTQLIQRALEEGTFSSPLPAEGLRYVLEGVLFSVMEATNNGHVRPEEAGRATTVTLLCAAGMPHARAAELVARILDE</sequence>
<keyword evidence="2 4" id="KW-0238">DNA-binding</keyword>
<evidence type="ECO:0000256" key="2">
    <source>
        <dbReference type="ARBA" id="ARBA00023125"/>
    </source>
</evidence>
<dbReference type="EMBL" id="BAABIV010000007">
    <property type="protein sequence ID" value="GAA4982677.1"/>
    <property type="molecule type" value="Genomic_DNA"/>
</dbReference>
<evidence type="ECO:0000259" key="5">
    <source>
        <dbReference type="PROSITE" id="PS50977"/>
    </source>
</evidence>
<gene>
    <name evidence="6" type="ORF">GCM10023257_21630</name>
</gene>
<evidence type="ECO:0000256" key="4">
    <source>
        <dbReference type="PROSITE-ProRule" id="PRU00335"/>
    </source>
</evidence>
<feature type="domain" description="HTH tetR-type" evidence="5">
    <location>
        <begin position="11"/>
        <end position="69"/>
    </location>
</feature>
<name>A0ABP9HZK9_9ACTN</name>
<evidence type="ECO:0000256" key="1">
    <source>
        <dbReference type="ARBA" id="ARBA00023015"/>
    </source>
</evidence>
<feature type="DNA-binding region" description="H-T-H motif" evidence="4">
    <location>
        <begin position="32"/>
        <end position="51"/>
    </location>
</feature>
<dbReference type="PANTHER" id="PTHR30055:SF234">
    <property type="entry name" value="HTH-TYPE TRANSCRIPTIONAL REGULATOR BETI"/>
    <property type="match status" value="1"/>
</dbReference>
<dbReference type="InterPro" id="IPR009057">
    <property type="entry name" value="Homeodomain-like_sf"/>
</dbReference>
<organism evidence="6 7">
    <name type="scientific">Streptomyces hyderabadensis</name>
    <dbReference type="NCBI Taxonomy" id="598549"/>
    <lineage>
        <taxon>Bacteria</taxon>
        <taxon>Bacillati</taxon>
        <taxon>Actinomycetota</taxon>
        <taxon>Actinomycetes</taxon>
        <taxon>Kitasatosporales</taxon>
        <taxon>Streptomycetaceae</taxon>
        <taxon>Streptomyces</taxon>
    </lineage>
</organism>
<proteinExistence type="predicted"/>
<dbReference type="Pfam" id="PF00440">
    <property type="entry name" value="TetR_N"/>
    <property type="match status" value="1"/>
</dbReference>
<dbReference type="Proteomes" id="UP001500610">
    <property type="component" value="Unassembled WGS sequence"/>
</dbReference>
<reference evidence="7" key="1">
    <citation type="journal article" date="2019" name="Int. J. Syst. Evol. Microbiol.">
        <title>The Global Catalogue of Microorganisms (GCM) 10K type strain sequencing project: providing services to taxonomists for standard genome sequencing and annotation.</title>
        <authorList>
            <consortium name="The Broad Institute Genomics Platform"/>
            <consortium name="The Broad Institute Genome Sequencing Center for Infectious Disease"/>
            <person name="Wu L."/>
            <person name="Ma J."/>
        </authorList>
    </citation>
    <scope>NUCLEOTIDE SEQUENCE [LARGE SCALE GENOMIC DNA]</scope>
    <source>
        <strain evidence="7">JCM 17657</strain>
    </source>
</reference>
<dbReference type="InterPro" id="IPR001647">
    <property type="entry name" value="HTH_TetR"/>
</dbReference>
<evidence type="ECO:0000256" key="3">
    <source>
        <dbReference type="ARBA" id="ARBA00023163"/>
    </source>
</evidence>
<dbReference type="RefSeq" id="WP_226029031.1">
    <property type="nucleotide sequence ID" value="NZ_BAABIV010000007.1"/>
</dbReference>
<evidence type="ECO:0000313" key="7">
    <source>
        <dbReference type="Proteomes" id="UP001500610"/>
    </source>
</evidence>